<dbReference type="EMBL" id="JAYMYS010000003">
    <property type="protein sequence ID" value="KAK7399163.1"/>
    <property type="molecule type" value="Genomic_DNA"/>
</dbReference>
<feature type="compositionally biased region" description="Basic and acidic residues" evidence="1">
    <location>
        <begin position="114"/>
        <end position="130"/>
    </location>
</feature>
<feature type="region of interest" description="Disordered" evidence="1">
    <location>
        <begin position="97"/>
        <end position="130"/>
    </location>
</feature>
<evidence type="ECO:0000256" key="1">
    <source>
        <dbReference type="SAM" id="MobiDB-lite"/>
    </source>
</evidence>
<reference evidence="2 3" key="1">
    <citation type="submission" date="2024-01" db="EMBL/GenBank/DDBJ databases">
        <title>The genomes of 5 underutilized Papilionoideae crops provide insights into root nodulation and disease resistanc.</title>
        <authorList>
            <person name="Jiang F."/>
        </authorList>
    </citation>
    <scope>NUCLEOTIDE SEQUENCE [LARGE SCALE GENOMIC DNA]</scope>
    <source>
        <strain evidence="2">DUOXIRENSHENG_FW03</strain>
        <tissue evidence="2">Leaves</tissue>
    </source>
</reference>
<dbReference type="AlphaFoldDB" id="A0AAN9SR99"/>
<keyword evidence="3" id="KW-1185">Reference proteome</keyword>
<name>A0AAN9SR99_PSOTE</name>
<dbReference type="GO" id="GO:0005762">
    <property type="term" value="C:mitochondrial large ribosomal subunit"/>
    <property type="evidence" value="ECO:0007669"/>
    <property type="project" value="InterPro"/>
</dbReference>
<dbReference type="Proteomes" id="UP001386955">
    <property type="component" value="Unassembled WGS sequence"/>
</dbReference>
<comment type="caution">
    <text evidence="2">The sequence shown here is derived from an EMBL/GenBank/DDBJ whole genome shotgun (WGS) entry which is preliminary data.</text>
</comment>
<evidence type="ECO:0000313" key="2">
    <source>
        <dbReference type="EMBL" id="KAK7399163.1"/>
    </source>
</evidence>
<proteinExistence type="predicted"/>
<evidence type="ECO:0000313" key="3">
    <source>
        <dbReference type="Proteomes" id="UP001386955"/>
    </source>
</evidence>
<organism evidence="2 3">
    <name type="scientific">Psophocarpus tetragonolobus</name>
    <name type="common">Winged bean</name>
    <name type="synonym">Dolichos tetragonolobus</name>
    <dbReference type="NCBI Taxonomy" id="3891"/>
    <lineage>
        <taxon>Eukaryota</taxon>
        <taxon>Viridiplantae</taxon>
        <taxon>Streptophyta</taxon>
        <taxon>Embryophyta</taxon>
        <taxon>Tracheophyta</taxon>
        <taxon>Spermatophyta</taxon>
        <taxon>Magnoliopsida</taxon>
        <taxon>eudicotyledons</taxon>
        <taxon>Gunneridae</taxon>
        <taxon>Pentapetalae</taxon>
        <taxon>rosids</taxon>
        <taxon>fabids</taxon>
        <taxon>Fabales</taxon>
        <taxon>Fabaceae</taxon>
        <taxon>Papilionoideae</taxon>
        <taxon>50 kb inversion clade</taxon>
        <taxon>NPAAA clade</taxon>
        <taxon>indigoferoid/millettioid clade</taxon>
        <taxon>Phaseoleae</taxon>
        <taxon>Psophocarpus</taxon>
    </lineage>
</organism>
<dbReference type="InterPro" id="IPR039145">
    <property type="entry name" value="Ribosomal_mL40_metazoa/plant"/>
</dbReference>
<dbReference type="PANTHER" id="PTHR13359">
    <property type="entry name" value="39S RIBOSOMAL PROTEIN L40, MITOCHONDRIAL"/>
    <property type="match status" value="1"/>
</dbReference>
<feature type="compositionally biased region" description="Acidic residues" evidence="1">
    <location>
        <begin position="97"/>
        <end position="113"/>
    </location>
</feature>
<accession>A0AAN9SR99</accession>
<dbReference type="PANTHER" id="PTHR13359:SF2">
    <property type="entry name" value="LARGE RIBOSOMAL SUBUNIT PROTEIN ML40"/>
    <property type="match status" value="1"/>
</dbReference>
<protein>
    <submittedName>
        <fullName evidence="2">Uncharacterized protein</fullName>
    </submittedName>
</protein>
<sequence>MIIGTPGLDYVSLGLVDVDKLPKYDLTVEDGRRLAKEYSRILMRKHRARKAIESNLLRMEKRFMDVLFLDVLSCSYASHLQQLIKEQHEELLEEGVEMVEEENEGEKEVEEEDKGMKEKVDGSKGVKMGKADEIQIQEMEEHHINMGL</sequence>
<gene>
    <name evidence="2" type="ORF">VNO78_10339</name>
</gene>